<proteinExistence type="predicted"/>
<evidence type="ECO:0000256" key="1">
    <source>
        <dbReference type="SAM" id="Phobius"/>
    </source>
</evidence>
<feature type="transmembrane region" description="Helical" evidence="1">
    <location>
        <begin position="33"/>
        <end position="55"/>
    </location>
</feature>
<keyword evidence="3" id="KW-1185">Reference proteome</keyword>
<keyword evidence="1" id="KW-1133">Transmembrane helix</keyword>
<accession>A0A1S2LC42</accession>
<evidence type="ECO:0000313" key="2">
    <source>
        <dbReference type="EMBL" id="OIJ09926.1"/>
    </source>
</evidence>
<organism evidence="2 3">
    <name type="scientific">Anaerobacillus arseniciselenatis</name>
    <dbReference type="NCBI Taxonomy" id="85682"/>
    <lineage>
        <taxon>Bacteria</taxon>
        <taxon>Bacillati</taxon>
        <taxon>Bacillota</taxon>
        <taxon>Bacilli</taxon>
        <taxon>Bacillales</taxon>
        <taxon>Bacillaceae</taxon>
        <taxon>Anaerobacillus</taxon>
    </lineage>
</organism>
<dbReference type="AlphaFoldDB" id="A0A1S2LC42"/>
<evidence type="ECO:0000313" key="3">
    <source>
        <dbReference type="Proteomes" id="UP000180098"/>
    </source>
</evidence>
<dbReference type="RefSeq" id="WP_071314313.1">
    <property type="nucleotide sequence ID" value="NZ_MLQQ01000042.1"/>
</dbReference>
<comment type="caution">
    <text evidence="2">The sequence shown here is derived from an EMBL/GenBank/DDBJ whole genome shotgun (WGS) entry which is preliminary data.</text>
</comment>
<protein>
    <submittedName>
        <fullName evidence="2">Uncharacterized protein</fullName>
    </submittedName>
</protein>
<reference evidence="2 3" key="1">
    <citation type="submission" date="2016-10" db="EMBL/GenBank/DDBJ databases">
        <title>Draft genome sequences of four alkaliphilic bacteria belonging to the Anaerobacillus genus.</title>
        <authorList>
            <person name="Bassil N.M."/>
            <person name="Lloyd J.R."/>
        </authorList>
    </citation>
    <scope>NUCLEOTIDE SEQUENCE [LARGE SCALE GENOMIC DNA]</scope>
    <source>
        <strain evidence="2 3">DSM 15340</strain>
    </source>
</reference>
<dbReference type="Proteomes" id="UP000180098">
    <property type="component" value="Unassembled WGS sequence"/>
</dbReference>
<feature type="transmembrane region" description="Helical" evidence="1">
    <location>
        <begin position="7"/>
        <end position="27"/>
    </location>
</feature>
<keyword evidence="1" id="KW-0472">Membrane</keyword>
<dbReference type="EMBL" id="MLQQ01000042">
    <property type="protein sequence ID" value="OIJ09926.1"/>
    <property type="molecule type" value="Genomic_DNA"/>
</dbReference>
<keyword evidence="1" id="KW-0812">Transmembrane</keyword>
<name>A0A1S2LC42_9BACI</name>
<gene>
    <name evidence="2" type="ORF">BKP35_15705</name>
</gene>
<dbReference type="OrthoDB" id="2969492at2"/>
<sequence length="105" mass="12246">MFIGSWIINFFFSITAFLLVFIGSMTTNTVLTSFIRACFTFVSFYLITYFFRWIWMIASKDTKGMQIQKSEIEAKDDGKATNNKVEYTEVDIEKATNYVKDLIND</sequence>